<evidence type="ECO:0000313" key="6">
    <source>
        <dbReference type="Proteomes" id="UP000193240"/>
    </source>
</evidence>
<dbReference type="GO" id="GO:0003735">
    <property type="term" value="F:structural constituent of ribosome"/>
    <property type="evidence" value="ECO:0007669"/>
    <property type="project" value="InterPro"/>
</dbReference>
<accession>A0A1Y2LKR4</accession>
<dbReference type="GO" id="GO:0022625">
    <property type="term" value="C:cytosolic large ribosomal subunit"/>
    <property type="evidence" value="ECO:0007669"/>
    <property type="project" value="TreeGrafter"/>
</dbReference>
<evidence type="ECO:0000259" key="4">
    <source>
        <dbReference type="Pfam" id="PF00347"/>
    </source>
</evidence>
<comment type="similarity">
    <text evidence="1">Belongs to the universal ribosomal protein uL6 family.</text>
</comment>
<dbReference type="PANTHER" id="PTHR11655:SF16">
    <property type="entry name" value="60S RIBOSOMAL PROTEIN L9"/>
    <property type="match status" value="1"/>
</dbReference>
<dbReference type="Gene3D" id="3.90.930.12">
    <property type="entry name" value="Ribosomal protein L6, alpha-beta domain"/>
    <property type="match status" value="2"/>
</dbReference>
<dbReference type="Proteomes" id="UP000193240">
    <property type="component" value="Unassembled WGS sequence"/>
</dbReference>
<gene>
    <name evidence="5" type="ORF">B5807_11262</name>
</gene>
<dbReference type="SUPFAM" id="SSF56053">
    <property type="entry name" value="Ribosomal protein L6"/>
    <property type="match status" value="2"/>
</dbReference>
<dbReference type="STRING" id="105696.A0A1Y2LKR4"/>
<protein>
    <recommendedName>
        <fullName evidence="4">Large ribosomal subunit protein uL6 alpha-beta domain-containing protein</fullName>
    </recommendedName>
</protein>
<keyword evidence="3" id="KW-0687">Ribonucleoprotein</keyword>
<dbReference type="InterPro" id="IPR000702">
    <property type="entry name" value="Ribosomal_uL6-like"/>
</dbReference>
<dbReference type="EMBL" id="KZ107859">
    <property type="protein sequence ID" value="OSS44189.1"/>
    <property type="molecule type" value="Genomic_DNA"/>
</dbReference>
<evidence type="ECO:0000256" key="2">
    <source>
        <dbReference type="ARBA" id="ARBA00022980"/>
    </source>
</evidence>
<dbReference type="InParanoid" id="A0A1Y2LKR4"/>
<proteinExistence type="inferred from homology"/>
<dbReference type="FunFam" id="3.90.930.12:FF:000004">
    <property type="entry name" value="60S ribosomal protein L9"/>
    <property type="match status" value="1"/>
</dbReference>
<dbReference type="AlphaFoldDB" id="A0A1Y2LKR4"/>
<dbReference type="Pfam" id="PF00347">
    <property type="entry name" value="Ribosomal_L6"/>
    <property type="match status" value="1"/>
</dbReference>
<sequence length="386" mass="43339">MKYIHSEELLEIPEGVKVSIKTRNVVVEGPRGTLEKSLGHLAVSFTHPKKNLIKIELHHGSRKSVATLRTVRTLINNLIIGVTKGYLYKMRYVYAHFPINVNVEKNAETDQFEVEIRNFIGEKLVRRVVMRPGVHVEAAKNQKDELHLSGNVSVLLELTMVQPANGVVVPRGCFPVGRRHPADLQGPQQGYPKVLGRSLRLGARQHRGVSDSRQEYGLILSRAHERLRVSSHHGLRSAPWGINFKTDVQYHHTVKKTETQLRAHVQLNPGDVCGAARSSLCTTNHAGMLAVHRFVIDPTFEGQEVFVPTSGTTNSIANKWHNIALPRTQQATLLMTRAWRPETGGISPRYTNIIHYRRMPPITVKPVFYSGTLINSAVANCLFKQQ</sequence>
<dbReference type="GO" id="GO:0002181">
    <property type="term" value="P:cytoplasmic translation"/>
    <property type="evidence" value="ECO:0007669"/>
    <property type="project" value="TreeGrafter"/>
</dbReference>
<evidence type="ECO:0000256" key="1">
    <source>
        <dbReference type="ARBA" id="ARBA00009356"/>
    </source>
</evidence>
<name>A0A1Y2LKR4_EPING</name>
<organism evidence="5 6">
    <name type="scientific">Epicoccum nigrum</name>
    <name type="common">Soil fungus</name>
    <name type="synonym">Epicoccum purpurascens</name>
    <dbReference type="NCBI Taxonomy" id="105696"/>
    <lineage>
        <taxon>Eukaryota</taxon>
        <taxon>Fungi</taxon>
        <taxon>Dikarya</taxon>
        <taxon>Ascomycota</taxon>
        <taxon>Pezizomycotina</taxon>
        <taxon>Dothideomycetes</taxon>
        <taxon>Pleosporomycetidae</taxon>
        <taxon>Pleosporales</taxon>
        <taxon>Pleosporineae</taxon>
        <taxon>Didymellaceae</taxon>
        <taxon>Epicoccum</taxon>
    </lineage>
</organism>
<evidence type="ECO:0000256" key="3">
    <source>
        <dbReference type="ARBA" id="ARBA00023274"/>
    </source>
</evidence>
<dbReference type="InterPro" id="IPR020040">
    <property type="entry name" value="Ribosomal_uL6_a/b-dom"/>
</dbReference>
<dbReference type="PANTHER" id="PTHR11655">
    <property type="entry name" value="60S/50S RIBOSOMAL PROTEIN L6/L9"/>
    <property type="match status" value="1"/>
</dbReference>
<dbReference type="InterPro" id="IPR036789">
    <property type="entry name" value="Ribosomal_uL6-like_a/b-dom_sf"/>
</dbReference>
<evidence type="ECO:0000313" key="5">
    <source>
        <dbReference type="EMBL" id="OSS44189.1"/>
    </source>
</evidence>
<reference evidence="5 6" key="1">
    <citation type="journal article" date="2017" name="Genome Announc.">
        <title>Genome sequence of the saprophytic ascomycete Epicoccum nigrum ICMP 19927 strain isolated from New Zealand.</title>
        <authorList>
            <person name="Fokin M."/>
            <person name="Fleetwood D."/>
            <person name="Weir B.S."/>
            <person name="Villas-Boas S.G."/>
        </authorList>
    </citation>
    <scope>NUCLEOTIDE SEQUENCE [LARGE SCALE GENOMIC DNA]</scope>
    <source>
        <strain evidence="5 6">ICMP 19927</strain>
    </source>
</reference>
<dbReference type="GO" id="GO:0019843">
    <property type="term" value="F:rRNA binding"/>
    <property type="evidence" value="ECO:0007669"/>
    <property type="project" value="InterPro"/>
</dbReference>
<keyword evidence="6" id="KW-1185">Reference proteome</keyword>
<feature type="domain" description="Large ribosomal subunit protein uL6 alpha-beta" evidence="4">
    <location>
        <begin position="12"/>
        <end position="85"/>
    </location>
</feature>
<keyword evidence="2" id="KW-0689">Ribosomal protein</keyword>